<dbReference type="InterPro" id="IPR045081">
    <property type="entry name" value="AN32"/>
</dbReference>
<dbReference type="AlphaFoldDB" id="A0AAD8QFW3"/>
<name>A0AAD8QFW3_LOLMU</name>
<evidence type="ECO:0000256" key="3">
    <source>
        <dbReference type="ARBA" id="ARBA00025777"/>
    </source>
</evidence>
<gene>
    <name evidence="5" type="ORF">QYE76_018313</name>
</gene>
<evidence type="ECO:0000256" key="4">
    <source>
        <dbReference type="SAM" id="MobiDB-lite"/>
    </source>
</evidence>
<evidence type="ECO:0000256" key="1">
    <source>
        <dbReference type="ARBA" id="ARBA00022614"/>
    </source>
</evidence>
<reference evidence="5" key="1">
    <citation type="submission" date="2023-07" db="EMBL/GenBank/DDBJ databases">
        <title>A chromosome-level genome assembly of Lolium multiflorum.</title>
        <authorList>
            <person name="Chen Y."/>
            <person name="Copetti D."/>
            <person name="Kolliker R."/>
            <person name="Studer B."/>
        </authorList>
    </citation>
    <scope>NUCLEOTIDE SEQUENCE</scope>
    <source>
        <strain evidence="5">02402/16</strain>
        <tissue evidence="5">Leaf</tissue>
    </source>
</reference>
<dbReference type="Gene3D" id="3.80.10.10">
    <property type="entry name" value="Ribonuclease Inhibitor"/>
    <property type="match status" value="1"/>
</dbReference>
<evidence type="ECO:0000313" key="5">
    <source>
        <dbReference type="EMBL" id="KAK1601822.1"/>
    </source>
</evidence>
<feature type="compositionally biased region" description="Acidic residues" evidence="4">
    <location>
        <begin position="50"/>
        <end position="77"/>
    </location>
</feature>
<dbReference type="InterPro" id="IPR032675">
    <property type="entry name" value="LRR_dom_sf"/>
</dbReference>
<dbReference type="GO" id="GO:0042393">
    <property type="term" value="F:histone binding"/>
    <property type="evidence" value="ECO:0007669"/>
    <property type="project" value="TreeGrafter"/>
</dbReference>
<dbReference type="Proteomes" id="UP001231189">
    <property type="component" value="Unassembled WGS sequence"/>
</dbReference>
<keyword evidence="2" id="KW-0677">Repeat</keyword>
<dbReference type="GO" id="GO:0005634">
    <property type="term" value="C:nucleus"/>
    <property type="evidence" value="ECO:0007669"/>
    <property type="project" value="TreeGrafter"/>
</dbReference>
<dbReference type="PANTHER" id="PTHR11375">
    <property type="entry name" value="ACIDIC LEUCINE-RICH NUCLEAR PHOSPHOPROTEIN 32"/>
    <property type="match status" value="1"/>
</dbReference>
<feature type="region of interest" description="Disordered" evidence="4">
    <location>
        <begin position="48"/>
        <end position="98"/>
    </location>
</feature>
<keyword evidence="1" id="KW-0433">Leucine-rich repeat</keyword>
<organism evidence="5 6">
    <name type="scientific">Lolium multiflorum</name>
    <name type="common">Italian ryegrass</name>
    <name type="synonym">Lolium perenne subsp. multiflorum</name>
    <dbReference type="NCBI Taxonomy" id="4521"/>
    <lineage>
        <taxon>Eukaryota</taxon>
        <taxon>Viridiplantae</taxon>
        <taxon>Streptophyta</taxon>
        <taxon>Embryophyta</taxon>
        <taxon>Tracheophyta</taxon>
        <taxon>Spermatophyta</taxon>
        <taxon>Magnoliopsida</taxon>
        <taxon>Liliopsida</taxon>
        <taxon>Poales</taxon>
        <taxon>Poaceae</taxon>
        <taxon>BOP clade</taxon>
        <taxon>Pooideae</taxon>
        <taxon>Poodae</taxon>
        <taxon>Poeae</taxon>
        <taxon>Poeae Chloroplast Group 2 (Poeae type)</taxon>
        <taxon>Loliodinae</taxon>
        <taxon>Loliinae</taxon>
        <taxon>Lolium</taxon>
    </lineage>
</organism>
<evidence type="ECO:0000313" key="6">
    <source>
        <dbReference type="Proteomes" id="UP001231189"/>
    </source>
</evidence>
<dbReference type="EMBL" id="JAUUTY010000342">
    <property type="protein sequence ID" value="KAK1601822.1"/>
    <property type="molecule type" value="Genomic_DNA"/>
</dbReference>
<proteinExistence type="inferred from homology"/>
<dbReference type="PANTHER" id="PTHR11375:SF0">
    <property type="entry name" value="ACIDIC LEUCINE-RICH NUCLEAR PHOSPHOPROTEIN 32 FAMILY MEMBER A"/>
    <property type="match status" value="1"/>
</dbReference>
<accession>A0AAD8QFW3</accession>
<protein>
    <submittedName>
        <fullName evidence="5">Uncharacterized protein</fullName>
    </submittedName>
</protein>
<comment type="similarity">
    <text evidence="3">Belongs to the ANP32 family.</text>
</comment>
<sequence length="98" mass="11170">MWTIWCRSLARLRLISLDLYECPVTRARHYRSRVLGMIRTLKYLDKLDADENEGSESDDDDGGDGEGEREEDDDDDPGSGKVANGAVRLRSPCRPQQR</sequence>
<comment type="caution">
    <text evidence="5">The sequence shown here is derived from an EMBL/GenBank/DDBJ whole genome shotgun (WGS) entry which is preliminary data.</text>
</comment>
<keyword evidence="6" id="KW-1185">Reference proteome</keyword>
<evidence type="ECO:0000256" key="2">
    <source>
        <dbReference type="ARBA" id="ARBA00022737"/>
    </source>
</evidence>